<accession>A0A6I6GLB7</accession>
<dbReference type="GO" id="GO:0006508">
    <property type="term" value="P:proteolysis"/>
    <property type="evidence" value="ECO:0007669"/>
    <property type="project" value="UniProtKB-KW"/>
</dbReference>
<feature type="transmembrane region" description="Helical" evidence="7">
    <location>
        <begin position="334"/>
        <end position="358"/>
    </location>
</feature>
<dbReference type="InterPro" id="IPR035952">
    <property type="entry name" value="Rhomboid-like_sf"/>
</dbReference>
<keyword evidence="3 7" id="KW-0812">Transmembrane</keyword>
<evidence type="ECO:0000313" key="10">
    <source>
        <dbReference type="Proteomes" id="UP000426027"/>
    </source>
</evidence>
<dbReference type="GO" id="GO:0016020">
    <property type="term" value="C:membrane"/>
    <property type="evidence" value="ECO:0007669"/>
    <property type="project" value="UniProtKB-SubCell"/>
</dbReference>
<sequence>MKGLKEKLRLLFLPFVLIAICFVGLYTFLNWLLFIKTDFIPLKEDIIHIWLPFALPWIPVLIWLRPRIKLLAFKNDNASFGYQFLAAMAIAFPTIVAQEYLSTATGKLTKLDIINQFEKKEVTKYYSLDKYFIDKDNIGIINTATVSGKHNEDLNLFVYVALPILSNPDDSIKGECSYFLGKKYSKRISNRLSDTEKEDKFKAFTEECQAQFDTTNFQNFVYLEKIGRNDDHTEFDRAIKKSRYVRYNEPTIFIAHNDPFENRNGGKFGWIFKAFGIGFAVWFIFLLFPKFNEASLKKFKKGVKPKDTDLKEMFDLLIPKEGFFITPIIMNLNILVYLIMVIKGLGVISFKGIDLLHWGANFRPYTTNGQWWRLLTSIFLHGGLMHIIANMVGLLFVGIFLEPLLGRKKYLTVYLLTGILASATSLWWHTATVSIGASGAIFGLYGLFLSLMLVKVFPKDFSKAFLVSTLFFVGYNLLMGLAGGIDNAAHVGGLLSGFVIGLIMTPSLKAKAA</sequence>
<protein>
    <submittedName>
        <fullName evidence="9">Rhomboid family intramembrane serine protease</fullName>
    </submittedName>
</protein>
<evidence type="ECO:0000256" key="1">
    <source>
        <dbReference type="ARBA" id="ARBA00004141"/>
    </source>
</evidence>
<organism evidence="9 10">
    <name type="scientific">Phnomibacter ginsenosidimutans</name>
    <dbReference type="NCBI Taxonomy" id="2676868"/>
    <lineage>
        <taxon>Bacteria</taxon>
        <taxon>Pseudomonadati</taxon>
        <taxon>Bacteroidota</taxon>
        <taxon>Chitinophagia</taxon>
        <taxon>Chitinophagales</taxon>
        <taxon>Chitinophagaceae</taxon>
        <taxon>Phnomibacter</taxon>
    </lineage>
</organism>
<evidence type="ECO:0000256" key="6">
    <source>
        <dbReference type="ARBA" id="ARBA00023136"/>
    </source>
</evidence>
<keyword evidence="4" id="KW-0378">Hydrolase</keyword>
<gene>
    <name evidence="9" type="ORF">GLV81_06010</name>
</gene>
<name>A0A6I6GLB7_9BACT</name>
<feature type="transmembrane region" description="Helical" evidence="7">
    <location>
        <begin position="46"/>
        <end position="64"/>
    </location>
</feature>
<dbReference type="SUPFAM" id="SSF144091">
    <property type="entry name" value="Rhomboid-like"/>
    <property type="match status" value="1"/>
</dbReference>
<feature type="transmembrane region" description="Helical" evidence="7">
    <location>
        <begin position="12"/>
        <end position="34"/>
    </location>
</feature>
<keyword evidence="5 7" id="KW-1133">Transmembrane helix</keyword>
<dbReference type="InterPro" id="IPR050925">
    <property type="entry name" value="Rhomboid_protease_S54"/>
</dbReference>
<dbReference type="PANTHER" id="PTHR43731:SF14">
    <property type="entry name" value="PRESENILIN-ASSOCIATED RHOMBOID-LIKE PROTEIN, MITOCHONDRIAL"/>
    <property type="match status" value="1"/>
</dbReference>
<feature type="transmembrane region" description="Helical" evidence="7">
    <location>
        <begin position="464"/>
        <end position="482"/>
    </location>
</feature>
<dbReference type="PANTHER" id="PTHR43731">
    <property type="entry name" value="RHOMBOID PROTEASE"/>
    <property type="match status" value="1"/>
</dbReference>
<evidence type="ECO:0000256" key="5">
    <source>
        <dbReference type="ARBA" id="ARBA00022989"/>
    </source>
</evidence>
<evidence type="ECO:0000256" key="3">
    <source>
        <dbReference type="ARBA" id="ARBA00022692"/>
    </source>
</evidence>
<dbReference type="Gene3D" id="1.20.1540.10">
    <property type="entry name" value="Rhomboid-like"/>
    <property type="match status" value="1"/>
</dbReference>
<dbReference type="KEGG" id="fls:GLV81_06010"/>
<feature type="transmembrane region" description="Helical" evidence="7">
    <location>
        <begin position="378"/>
        <end position="401"/>
    </location>
</feature>
<dbReference type="RefSeq" id="WP_157477714.1">
    <property type="nucleotide sequence ID" value="NZ_CP046566.1"/>
</dbReference>
<reference evidence="9 10" key="1">
    <citation type="submission" date="2019-11" db="EMBL/GenBank/DDBJ databases">
        <authorList>
            <person name="Im W.T."/>
        </authorList>
    </citation>
    <scope>NUCLEOTIDE SEQUENCE [LARGE SCALE GENOMIC DNA]</scope>
    <source>
        <strain evidence="9 10">SB-02</strain>
    </source>
</reference>
<comment type="subcellular location">
    <subcellularLocation>
        <location evidence="1">Membrane</location>
        <topology evidence="1">Multi-pass membrane protein</topology>
    </subcellularLocation>
</comment>
<dbReference type="Proteomes" id="UP000426027">
    <property type="component" value="Chromosome"/>
</dbReference>
<keyword evidence="9" id="KW-0645">Protease</keyword>
<keyword evidence="6 7" id="KW-0472">Membrane</keyword>
<feature type="transmembrane region" description="Helical" evidence="7">
    <location>
        <begin position="413"/>
        <end position="429"/>
    </location>
</feature>
<dbReference type="Pfam" id="PF01694">
    <property type="entry name" value="Rhomboid"/>
    <property type="match status" value="1"/>
</dbReference>
<dbReference type="InterPro" id="IPR022764">
    <property type="entry name" value="Peptidase_S54_rhomboid_dom"/>
</dbReference>
<feature type="transmembrane region" description="Helical" evidence="7">
    <location>
        <begin position="268"/>
        <end position="288"/>
    </location>
</feature>
<evidence type="ECO:0000256" key="4">
    <source>
        <dbReference type="ARBA" id="ARBA00022801"/>
    </source>
</evidence>
<keyword evidence="10" id="KW-1185">Reference proteome</keyword>
<dbReference type="GO" id="GO:0004252">
    <property type="term" value="F:serine-type endopeptidase activity"/>
    <property type="evidence" value="ECO:0007669"/>
    <property type="project" value="InterPro"/>
</dbReference>
<comment type="similarity">
    <text evidence="2">Belongs to the peptidase S54 family.</text>
</comment>
<feature type="transmembrane region" description="Helical" evidence="7">
    <location>
        <begin position="84"/>
        <end position="101"/>
    </location>
</feature>
<dbReference type="EMBL" id="CP046566">
    <property type="protein sequence ID" value="QGW27702.1"/>
    <property type="molecule type" value="Genomic_DNA"/>
</dbReference>
<evidence type="ECO:0000256" key="7">
    <source>
        <dbReference type="SAM" id="Phobius"/>
    </source>
</evidence>
<proteinExistence type="inferred from homology"/>
<feature type="transmembrane region" description="Helical" evidence="7">
    <location>
        <begin position="435"/>
        <end position="457"/>
    </location>
</feature>
<evidence type="ECO:0000259" key="8">
    <source>
        <dbReference type="Pfam" id="PF01694"/>
    </source>
</evidence>
<feature type="transmembrane region" description="Helical" evidence="7">
    <location>
        <begin position="488"/>
        <end position="508"/>
    </location>
</feature>
<dbReference type="AlphaFoldDB" id="A0A6I6GLB7"/>
<evidence type="ECO:0000313" key="9">
    <source>
        <dbReference type="EMBL" id="QGW27702.1"/>
    </source>
</evidence>
<evidence type="ECO:0000256" key="2">
    <source>
        <dbReference type="ARBA" id="ARBA00009045"/>
    </source>
</evidence>
<feature type="domain" description="Peptidase S54 rhomboid" evidence="8">
    <location>
        <begin position="369"/>
        <end position="505"/>
    </location>
</feature>